<accession>A0A1W9ZNV2</accession>
<dbReference type="SUPFAM" id="SSF54593">
    <property type="entry name" value="Glyoxalase/Bleomycin resistance protein/Dihydroxybiphenyl dioxygenase"/>
    <property type="match status" value="1"/>
</dbReference>
<keyword evidence="4" id="KW-1185">Reference proteome</keyword>
<feature type="domain" description="VOC" evidence="2">
    <location>
        <begin position="5"/>
        <end position="145"/>
    </location>
</feature>
<dbReference type="Gene3D" id="3.10.180.10">
    <property type="entry name" value="2,3-Dihydroxybiphenyl 1,2-Dioxygenase, domain 1"/>
    <property type="match status" value="1"/>
</dbReference>
<organism evidence="3 4">
    <name type="scientific">Mycobacterium arosiense ATCC BAA-1401 = DSM 45069</name>
    <dbReference type="NCBI Taxonomy" id="1265311"/>
    <lineage>
        <taxon>Bacteria</taxon>
        <taxon>Bacillati</taxon>
        <taxon>Actinomycetota</taxon>
        <taxon>Actinomycetes</taxon>
        <taxon>Mycobacteriales</taxon>
        <taxon>Mycobacteriaceae</taxon>
        <taxon>Mycobacterium</taxon>
        <taxon>Mycobacterium avium complex (MAC)</taxon>
    </lineage>
</organism>
<dbReference type="GO" id="GO:0046872">
    <property type="term" value="F:metal ion binding"/>
    <property type="evidence" value="ECO:0007669"/>
    <property type="project" value="UniProtKB-KW"/>
</dbReference>
<reference evidence="3 4" key="1">
    <citation type="submission" date="2016-12" db="EMBL/GenBank/DDBJ databases">
        <title>The new phylogeny of genus Mycobacterium.</title>
        <authorList>
            <person name="Tortoli E."/>
            <person name="Trovato A."/>
            <person name="Cirillo D.M."/>
        </authorList>
    </citation>
    <scope>NUCLEOTIDE SEQUENCE [LARGE SCALE GENOMIC DNA]</scope>
    <source>
        <strain evidence="3 4">DSM 45069</strain>
    </source>
</reference>
<comment type="caution">
    <text evidence="3">The sequence shown here is derived from an EMBL/GenBank/DDBJ whole genome shotgun (WGS) entry which is preliminary data.</text>
</comment>
<sequence>MAELRVSHVGLCVADLTTSLRFYTEGLGFEVAETYGAGEEVAAAAEITGGAQLTSQMITKDGLRLELMWWAEPGCIGAPSTRRNQVGLTHLSFEVDDLPGAEARLVVHGAKVIESTRTCVRNADVGYDLVFLTDPDGNRIELIQWISSAENTDTRSRSAHTSRSARG</sequence>
<dbReference type="InterPro" id="IPR018146">
    <property type="entry name" value="Glyoxalase_1_CS"/>
</dbReference>
<dbReference type="PROSITE" id="PS00934">
    <property type="entry name" value="GLYOXALASE_I_1"/>
    <property type="match status" value="1"/>
</dbReference>
<dbReference type="GO" id="GO:0004462">
    <property type="term" value="F:lactoylglutathione lyase activity"/>
    <property type="evidence" value="ECO:0007669"/>
    <property type="project" value="InterPro"/>
</dbReference>
<dbReference type="EMBL" id="MVHG01000007">
    <property type="protein sequence ID" value="ORA19481.1"/>
    <property type="molecule type" value="Genomic_DNA"/>
</dbReference>
<proteinExistence type="predicted"/>
<dbReference type="AlphaFoldDB" id="A0A1W9ZNV2"/>
<dbReference type="InterPro" id="IPR004360">
    <property type="entry name" value="Glyas_Fos-R_dOase_dom"/>
</dbReference>
<dbReference type="Pfam" id="PF00903">
    <property type="entry name" value="Glyoxalase"/>
    <property type="match status" value="1"/>
</dbReference>
<protein>
    <recommendedName>
        <fullName evidence="2">VOC domain-containing protein</fullName>
    </recommendedName>
</protein>
<evidence type="ECO:0000259" key="2">
    <source>
        <dbReference type="PROSITE" id="PS51819"/>
    </source>
</evidence>
<evidence type="ECO:0000313" key="4">
    <source>
        <dbReference type="Proteomes" id="UP000192707"/>
    </source>
</evidence>
<dbReference type="InterPro" id="IPR029068">
    <property type="entry name" value="Glyas_Bleomycin-R_OHBP_Dase"/>
</dbReference>
<dbReference type="GO" id="GO:0004493">
    <property type="term" value="F:methylmalonyl-CoA epimerase activity"/>
    <property type="evidence" value="ECO:0007669"/>
    <property type="project" value="TreeGrafter"/>
</dbReference>
<dbReference type="PROSITE" id="PS51819">
    <property type="entry name" value="VOC"/>
    <property type="match status" value="1"/>
</dbReference>
<gene>
    <name evidence="3" type="ORF">BST14_05415</name>
</gene>
<keyword evidence="1" id="KW-0479">Metal-binding</keyword>
<dbReference type="Proteomes" id="UP000192707">
    <property type="component" value="Unassembled WGS sequence"/>
</dbReference>
<dbReference type="GO" id="GO:0046491">
    <property type="term" value="P:L-methylmalonyl-CoA metabolic process"/>
    <property type="evidence" value="ECO:0007669"/>
    <property type="project" value="TreeGrafter"/>
</dbReference>
<name>A0A1W9ZNV2_MYCAI</name>
<dbReference type="InterPro" id="IPR051785">
    <property type="entry name" value="MMCE/EMCE_epimerase"/>
</dbReference>
<evidence type="ECO:0000256" key="1">
    <source>
        <dbReference type="ARBA" id="ARBA00022723"/>
    </source>
</evidence>
<dbReference type="PANTHER" id="PTHR43048:SF3">
    <property type="entry name" value="METHYLMALONYL-COA EPIMERASE, MITOCHONDRIAL"/>
    <property type="match status" value="1"/>
</dbReference>
<evidence type="ECO:0000313" key="3">
    <source>
        <dbReference type="EMBL" id="ORA19481.1"/>
    </source>
</evidence>
<dbReference type="PANTHER" id="PTHR43048">
    <property type="entry name" value="METHYLMALONYL-COA EPIMERASE"/>
    <property type="match status" value="1"/>
</dbReference>
<dbReference type="InterPro" id="IPR037523">
    <property type="entry name" value="VOC_core"/>
</dbReference>